<dbReference type="InterPro" id="IPR021916">
    <property type="entry name" value="DUF3527"/>
</dbReference>
<dbReference type="EMBL" id="JAAIUW010000011">
    <property type="protein sequence ID" value="KAF7810275.1"/>
    <property type="molecule type" value="Genomic_DNA"/>
</dbReference>
<dbReference type="PANTHER" id="PTHR31390">
    <property type="entry name" value="EXPRESSED PROTEIN"/>
    <property type="match status" value="1"/>
</dbReference>
<dbReference type="OrthoDB" id="1939710at2759"/>
<feature type="region of interest" description="Disordered" evidence="1">
    <location>
        <begin position="1"/>
        <end position="29"/>
    </location>
</feature>
<proteinExistence type="predicted"/>
<dbReference type="Proteomes" id="UP000634136">
    <property type="component" value="Unassembled WGS sequence"/>
</dbReference>
<dbReference type="AlphaFoldDB" id="A0A834W5B7"/>
<keyword evidence="3" id="KW-1185">Reference proteome</keyword>
<gene>
    <name evidence="2" type="ORF">G2W53_037018</name>
</gene>
<accession>A0A834W5B7</accession>
<feature type="compositionally biased region" description="Polar residues" evidence="1">
    <location>
        <begin position="414"/>
        <end position="425"/>
    </location>
</feature>
<feature type="region of interest" description="Disordered" evidence="1">
    <location>
        <begin position="414"/>
        <end position="444"/>
    </location>
</feature>
<comment type="caution">
    <text evidence="2">The sequence shown here is derived from an EMBL/GenBank/DDBJ whole genome shotgun (WGS) entry which is preliminary data.</text>
</comment>
<organism evidence="2 3">
    <name type="scientific">Senna tora</name>
    <dbReference type="NCBI Taxonomy" id="362788"/>
    <lineage>
        <taxon>Eukaryota</taxon>
        <taxon>Viridiplantae</taxon>
        <taxon>Streptophyta</taxon>
        <taxon>Embryophyta</taxon>
        <taxon>Tracheophyta</taxon>
        <taxon>Spermatophyta</taxon>
        <taxon>Magnoliopsida</taxon>
        <taxon>eudicotyledons</taxon>
        <taxon>Gunneridae</taxon>
        <taxon>Pentapetalae</taxon>
        <taxon>rosids</taxon>
        <taxon>fabids</taxon>
        <taxon>Fabales</taxon>
        <taxon>Fabaceae</taxon>
        <taxon>Caesalpinioideae</taxon>
        <taxon>Cassia clade</taxon>
        <taxon>Senna</taxon>
    </lineage>
</organism>
<evidence type="ECO:0000313" key="3">
    <source>
        <dbReference type="Proteomes" id="UP000634136"/>
    </source>
</evidence>
<dbReference type="Pfam" id="PF12043">
    <property type="entry name" value="DUF3527"/>
    <property type="match status" value="1"/>
</dbReference>
<protein>
    <submittedName>
        <fullName evidence="2">Uncharacterized protein</fullName>
    </submittedName>
</protein>
<feature type="compositionally biased region" description="Basic and acidic residues" evidence="1">
    <location>
        <begin position="426"/>
        <end position="444"/>
    </location>
</feature>
<evidence type="ECO:0000256" key="1">
    <source>
        <dbReference type="SAM" id="MobiDB-lite"/>
    </source>
</evidence>
<feature type="compositionally biased region" description="Polar residues" evidence="1">
    <location>
        <begin position="12"/>
        <end position="24"/>
    </location>
</feature>
<reference evidence="2" key="1">
    <citation type="submission" date="2020-09" db="EMBL/GenBank/DDBJ databases">
        <title>Genome-Enabled Discovery of Anthraquinone Biosynthesis in Senna tora.</title>
        <authorList>
            <person name="Kang S.-H."/>
            <person name="Pandey R.P."/>
            <person name="Lee C.-M."/>
            <person name="Sim J.-S."/>
            <person name="Jeong J.-T."/>
            <person name="Choi B.-S."/>
            <person name="Jung M."/>
            <person name="Ginzburg D."/>
            <person name="Zhao K."/>
            <person name="Won S.Y."/>
            <person name="Oh T.-J."/>
            <person name="Yu Y."/>
            <person name="Kim N.-H."/>
            <person name="Lee O.R."/>
            <person name="Lee T.-H."/>
            <person name="Bashyal P."/>
            <person name="Kim T.-S."/>
            <person name="Lee W.-H."/>
            <person name="Kawkins C."/>
            <person name="Kim C.-K."/>
            <person name="Kim J.S."/>
            <person name="Ahn B.O."/>
            <person name="Rhee S.Y."/>
            <person name="Sohng J.K."/>
        </authorList>
    </citation>
    <scope>NUCLEOTIDE SEQUENCE</scope>
    <source>
        <tissue evidence="2">Leaf</tissue>
    </source>
</reference>
<name>A0A834W5B7_9FABA</name>
<evidence type="ECO:0000313" key="2">
    <source>
        <dbReference type="EMBL" id="KAF7810275.1"/>
    </source>
</evidence>
<dbReference type="PANTHER" id="PTHR31390:SF0">
    <property type="entry name" value="DOMAIN PROTEIN, PUTATIVE (DUF3527)-RELATED"/>
    <property type="match status" value="1"/>
</dbReference>
<sequence length="721" mass="80378">MGQEIEMDLNEKSSVGLSPNTVLPSHQHRSYAKKRYKNGKQIGRDEYLTLKGNFAEIKFARFRSSSCKSTLSRPNRLEGSTDIMRCSMYQSSEEARNIIKMGSMGGRKKIEISRCSDTSFSGSIVDSLCSSDDEGSQQRSSVTSRVSNLNSSCVSRSWVGMQPNTPDGFIEICINSDVRDKISTPTVSRDSINSKTRNDKDTVQVLRKPDAAESDCSSRASPSVQFTPFRKRFNPFTKSKSLRSPVSSHMLETMEIKSTGKANISRNRSYQKSLLNDFSNAAKHSDIISEFIDRDIQHSGIACSPIHLHGNLKLEYKHGVPFFEFKLKCPEDVFVAKTWRVGNSFNWVYTFHSVDSRKKGNAIGLGSPHYDKDSSMVALMLVSCNLCSEMKGGVFDNSMVTEFVLYDLAHSRPSVSSQMNSSCDQDNSKTPKASHGELGREALKPDDKTLALKNKLQKLLSGTVDFDKPNFYHWLSTELHPSLEIAAIVLQIPFHKRESLKYKRGNRISAKGYSNLRDLSVVDQSRKSMHECRTQEQLKVVVPTGNHGLPNEESEGPLSLLERWRRGGGCDCGGWDMACPLVLLGNPNIQFIEDCPFMENSSPLELYVQGAKESTPTFSLRIVEEGQYAVDFHAQLSTLQAFSICVAILHGTSTFSGTGHQQQKQPQVLSQCNNSLKMLIEEEVDFLDSVPTKEKAVSKTPRGTTPLSYVLNPPFSPIARV</sequence>